<evidence type="ECO:0000256" key="1">
    <source>
        <dbReference type="SAM" id="MobiDB-lite"/>
    </source>
</evidence>
<evidence type="ECO:0000313" key="3">
    <source>
        <dbReference type="EMBL" id="KAK8067218.1"/>
    </source>
</evidence>
<gene>
    <name evidence="3" type="ORF">PG997_013965</name>
</gene>
<protein>
    <recommendedName>
        <fullName evidence="2">DUF7730 domain-containing protein</fullName>
    </recommendedName>
</protein>
<dbReference type="RefSeq" id="XP_066663971.1">
    <property type="nucleotide sequence ID" value="XM_066818279.1"/>
</dbReference>
<organism evidence="3 4">
    <name type="scientific">Apiospora hydei</name>
    <dbReference type="NCBI Taxonomy" id="1337664"/>
    <lineage>
        <taxon>Eukaryota</taxon>
        <taxon>Fungi</taxon>
        <taxon>Dikarya</taxon>
        <taxon>Ascomycota</taxon>
        <taxon>Pezizomycotina</taxon>
        <taxon>Sordariomycetes</taxon>
        <taxon>Xylariomycetidae</taxon>
        <taxon>Amphisphaeriales</taxon>
        <taxon>Apiosporaceae</taxon>
        <taxon>Apiospora</taxon>
    </lineage>
</organism>
<dbReference type="PANTHER" id="PTHR24148:SF64">
    <property type="entry name" value="HETEROKARYON INCOMPATIBILITY DOMAIN-CONTAINING PROTEIN"/>
    <property type="match status" value="1"/>
</dbReference>
<dbReference type="EMBL" id="JAQQWN010000009">
    <property type="protein sequence ID" value="KAK8067218.1"/>
    <property type="molecule type" value="Genomic_DNA"/>
</dbReference>
<dbReference type="GeneID" id="92051339"/>
<dbReference type="Proteomes" id="UP001433268">
    <property type="component" value="Unassembled WGS sequence"/>
</dbReference>
<keyword evidence="4" id="KW-1185">Reference proteome</keyword>
<dbReference type="InterPro" id="IPR052895">
    <property type="entry name" value="HetReg/Transcr_Mod"/>
</dbReference>
<sequence length="991" mass="111862">MNQPQQQKPTFLGLPREIRDKIYESLFIQPKDIDCYRVWFTTSRRLRRQLAREGADPDCCGWRDYGCGAHYEARLRPHGTALLRTCRQVQGEGTEVMYARNVFSVALEQRCVFLRLFNLTAYTDYHGYYITRDPDDTRPRGDGHWGERPWEFFGGNPATGDDGARAAGWRAFMGGDLKTLQVAALVPNWGHHRGWPVWVNQLEHVLRVIGDAVPEDADVTVDDNRSLFLKKGRFDPDDVDGAPLDSDGEPVPEKILKRLPSHPTEALPFALFGEEDNDSRSLVILVSLPIWAPIADLHSRTNPHLSATHARPNVHQPYPQAFPNPFIEALYVFLVSGLPFVLSLYLLEDPYLFNSFVEEQYDVATNATLSGDSRTSRSNYEEVKGKIPAIGLSKYEILEADEFRLLLLKPGNGDEPLDCMIAVCSRNSGVAYEALSYAWGDPESRTDLLCNDLPLSVTENLEAALKHLPVSHRDPSPVGGCPLHRPKRYSGERAPDPIDEDNLLRGAQKAFRLINRVVRAIVNRNQWALENVTLPDSSPLFQVYQDFSPANEFARLSRLNLGSIIRLLQMPWFTRLWVFQEVAFAKEIVVLCGEQAIPWWRLAQSVMYLHHKGVLLEYRLHKAVVGVKAVVEMEKLRQNAEENDSPQDLLSILLASSAAQCTDPRDKIFAVLGLAIDDNYGLKGTFPEVQVDYDANVSQVYQSLAQNFVAAKDLRILSCVSQRRWTSLDGAMDLPSWVPDWTAIENDTPFVRFDLRAMFPKARYLSSEQSPEVTGQSILRLPCVEIDQVEWVVPVTTFTKTPVVKPWFAQGGRSLLENAEWLETCHELFDRLDNDTTTHRRSNQKGTLGDTVSSGSPLWLILVAGLTGNAVPVKGHQEPYYARYMAFLNRTRESPVEWQLFANGKKEVIAQVEASLYLWSSKRVFGITKLGRAVLLPRGTYRGDHIVLPAFSVVPLVVRSNGEQGKNFLLGEAYVCDVMNGDFVQKFNEAY</sequence>
<dbReference type="Pfam" id="PF24864">
    <property type="entry name" value="DUF7730"/>
    <property type="match status" value="1"/>
</dbReference>
<accession>A0ABR1VBA9</accession>
<dbReference type="PANTHER" id="PTHR24148">
    <property type="entry name" value="ANKYRIN REPEAT DOMAIN-CONTAINING PROTEIN 39 HOMOLOG-RELATED"/>
    <property type="match status" value="1"/>
</dbReference>
<evidence type="ECO:0000259" key="2">
    <source>
        <dbReference type="Pfam" id="PF24864"/>
    </source>
</evidence>
<comment type="caution">
    <text evidence="3">The sequence shown here is derived from an EMBL/GenBank/DDBJ whole genome shotgun (WGS) entry which is preliminary data.</text>
</comment>
<feature type="region of interest" description="Disordered" evidence="1">
    <location>
        <begin position="473"/>
        <end position="496"/>
    </location>
</feature>
<feature type="domain" description="DUF7730" evidence="2">
    <location>
        <begin position="5"/>
        <end position="115"/>
    </location>
</feature>
<evidence type="ECO:0000313" key="4">
    <source>
        <dbReference type="Proteomes" id="UP001433268"/>
    </source>
</evidence>
<reference evidence="3 4" key="1">
    <citation type="submission" date="2023-01" db="EMBL/GenBank/DDBJ databases">
        <title>Analysis of 21 Apiospora genomes using comparative genomics revels a genus with tremendous synthesis potential of carbohydrate active enzymes and secondary metabolites.</title>
        <authorList>
            <person name="Sorensen T."/>
        </authorList>
    </citation>
    <scope>NUCLEOTIDE SEQUENCE [LARGE SCALE GENOMIC DNA]</scope>
    <source>
        <strain evidence="3 4">CBS 114990</strain>
    </source>
</reference>
<dbReference type="InterPro" id="IPR056632">
    <property type="entry name" value="DUF7730"/>
</dbReference>
<name>A0ABR1VBA9_9PEZI</name>
<proteinExistence type="predicted"/>